<dbReference type="InterPro" id="IPR050087">
    <property type="entry name" value="AON_synthase_class-II"/>
</dbReference>
<evidence type="ECO:0000256" key="1">
    <source>
        <dbReference type="ARBA" id="ARBA00001933"/>
    </source>
</evidence>
<dbReference type="InterPro" id="IPR001917">
    <property type="entry name" value="Aminotrans_II_pyridoxalP_BS"/>
</dbReference>
<evidence type="ECO:0000313" key="15">
    <source>
        <dbReference type="EMBL" id="MBS2211906.1"/>
    </source>
</evidence>
<keyword evidence="8" id="KW-0093">Biotin biosynthesis</keyword>
<name>A0ABS5KBK1_9BACT</name>
<proteinExistence type="inferred from homology"/>
<keyword evidence="9 13" id="KW-0663">Pyridoxal phosphate</keyword>
<dbReference type="PANTHER" id="PTHR13693:SF100">
    <property type="entry name" value="8-AMINO-7-OXONONANOATE SYNTHASE"/>
    <property type="match status" value="1"/>
</dbReference>
<dbReference type="SUPFAM" id="SSF53383">
    <property type="entry name" value="PLP-dependent transferases"/>
    <property type="match status" value="1"/>
</dbReference>
<evidence type="ECO:0000313" key="16">
    <source>
        <dbReference type="Proteomes" id="UP000721861"/>
    </source>
</evidence>
<reference evidence="15 16" key="1">
    <citation type="journal article" date="2014" name="Int. J. Syst. Evol. Microbiol.">
        <title>Carboxylicivirga gen. nov. in the family Marinilabiliaceae with two novel species, Carboxylicivirga mesophila sp. nov. and Carboxylicivirga taeanensis sp. nov., and reclassification of Cytophaga fermentans as Saccharicrinis fermentans gen. nov., comb. nov.</title>
        <authorList>
            <person name="Yang S.H."/>
            <person name="Seo H.S."/>
            <person name="Woo J.H."/>
            <person name="Oh H.M."/>
            <person name="Jang H."/>
            <person name="Lee J.H."/>
            <person name="Kim S.J."/>
            <person name="Kwon K.K."/>
        </authorList>
    </citation>
    <scope>NUCLEOTIDE SEQUENCE [LARGE SCALE GENOMIC DNA]</scope>
    <source>
        <strain evidence="15 16">JCM 18290</strain>
    </source>
</reference>
<accession>A0ABS5KBK1</accession>
<dbReference type="PROSITE" id="PS00599">
    <property type="entry name" value="AA_TRANSFER_CLASS_2"/>
    <property type="match status" value="1"/>
</dbReference>
<comment type="catalytic activity">
    <reaction evidence="12">
        <text>6-carboxyhexanoyl-[ACP] + L-alanine + H(+) = (8S)-8-amino-7-oxononanoate + holo-[ACP] + CO2</text>
        <dbReference type="Rhea" id="RHEA:42288"/>
        <dbReference type="Rhea" id="RHEA-COMP:9685"/>
        <dbReference type="Rhea" id="RHEA-COMP:9955"/>
        <dbReference type="ChEBI" id="CHEBI:15378"/>
        <dbReference type="ChEBI" id="CHEBI:16526"/>
        <dbReference type="ChEBI" id="CHEBI:57972"/>
        <dbReference type="ChEBI" id="CHEBI:64479"/>
        <dbReference type="ChEBI" id="CHEBI:78846"/>
        <dbReference type="ChEBI" id="CHEBI:149468"/>
        <dbReference type="EC" id="2.3.1.47"/>
    </reaction>
</comment>
<evidence type="ECO:0000256" key="7">
    <source>
        <dbReference type="ARBA" id="ARBA00022679"/>
    </source>
</evidence>
<comment type="cofactor">
    <cofactor evidence="1 13">
        <name>pyridoxal 5'-phosphate</name>
        <dbReference type="ChEBI" id="CHEBI:597326"/>
    </cofactor>
</comment>
<dbReference type="InterPro" id="IPR015422">
    <property type="entry name" value="PyrdxlP-dep_Trfase_small"/>
</dbReference>
<comment type="pathway">
    <text evidence="3">Lipid metabolism.</text>
</comment>
<dbReference type="Proteomes" id="UP000721861">
    <property type="component" value="Unassembled WGS sequence"/>
</dbReference>
<comment type="pathway">
    <text evidence="2">Cofactor biosynthesis; biotin biosynthesis.</text>
</comment>
<evidence type="ECO:0000256" key="10">
    <source>
        <dbReference type="ARBA" id="ARBA00032610"/>
    </source>
</evidence>
<dbReference type="EMBL" id="JAGUCN010000011">
    <property type="protein sequence ID" value="MBS2211906.1"/>
    <property type="molecule type" value="Genomic_DNA"/>
</dbReference>
<evidence type="ECO:0000259" key="14">
    <source>
        <dbReference type="Pfam" id="PF00155"/>
    </source>
</evidence>
<evidence type="ECO:0000256" key="5">
    <source>
        <dbReference type="ARBA" id="ARBA00011738"/>
    </source>
</evidence>
<dbReference type="EC" id="2.3.1.47" evidence="6"/>
<evidence type="ECO:0000256" key="2">
    <source>
        <dbReference type="ARBA" id="ARBA00004746"/>
    </source>
</evidence>
<evidence type="ECO:0000256" key="9">
    <source>
        <dbReference type="ARBA" id="ARBA00022898"/>
    </source>
</evidence>
<evidence type="ECO:0000256" key="4">
    <source>
        <dbReference type="ARBA" id="ARBA00010008"/>
    </source>
</evidence>
<evidence type="ECO:0000256" key="13">
    <source>
        <dbReference type="RuleBase" id="RU003693"/>
    </source>
</evidence>
<dbReference type="RefSeq" id="WP_212228245.1">
    <property type="nucleotide sequence ID" value="NZ_JAGUCN010000011.1"/>
</dbReference>
<feature type="domain" description="Aminotransferase class I/classII large" evidence="14">
    <location>
        <begin position="36"/>
        <end position="379"/>
    </location>
</feature>
<evidence type="ECO:0000256" key="12">
    <source>
        <dbReference type="ARBA" id="ARBA00047715"/>
    </source>
</evidence>
<dbReference type="InterPro" id="IPR004839">
    <property type="entry name" value="Aminotransferase_I/II_large"/>
</dbReference>
<keyword evidence="16" id="KW-1185">Reference proteome</keyword>
<evidence type="ECO:0000256" key="3">
    <source>
        <dbReference type="ARBA" id="ARBA00005189"/>
    </source>
</evidence>
<dbReference type="Gene3D" id="3.90.1150.10">
    <property type="entry name" value="Aspartate Aminotransferase, domain 1"/>
    <property type="match status" value="1"/>
</dbReference>
<dbReference type="InterPro" id="IPR015421">
    <property type="entry name" value="PyrdxlP-dep_Trfase_major"/>
</dbReference>
<dbReference type="Gene3D" id="3.40.640.10">
    <property type="entry name" value="Type I PLP-dependent aspartate aminotransferase-like (Major domain)"/>
    <property type="match status" value="1"/>
</dbReference>
<comment type="caution">
    <text evidence="15">The sequence shown here is derived from an EMBL/GenBank/DDBJ whole genome shotgun (WGS) entry which is preliminary data.</text>
</comment>
<evidence type="ECO:0000256" key="11">
    <source>
        <dbReference type="ARBA" id="ARBA00033381"/>
    </source>
</evidence>
<sequence>MTYDEQLAGIESAGLLRKLRAVEPLHGAYCRYNNKQLLNLTSNDYLGLANNSQLRETFYKQQVEAGTGQLGASSSRLLTGNTALYDEVEDLLRCNYMAEAALFYNSGYHANTGILPALTEKKDLILSDKLCHASIIDGIRLSDAEHVRYRHLDYEQLSSILNKRRHFYQRVFIVTESVFSMDGDAADLEQLVAIKEQYGCVLYVDEAHAVGVLGDKGLGLCEVQQVINRIDIIVGTLGKAYASVGAFAIVNTTIKRLLVNKSRTLIYTTALPPVNMAWTKFVTEKMADFTDERKRLEALTEFMYKALFSKGYPVHQSHIMPVLVGANDVAVQLAEHLQNKGYLVFPIRPPTVPVNTARLRISLISDMQQADMERMLQYIPNNNL</sequence>
<protein>
    <recommendedName>
        <fullName evidence="6">8-amino-7-oxononanoate synthase</fullName>
        <ecNumber evidence="6">2.3.1.47</ecNumber>
    </recommendedName>
    <alternativeName>
        <fullName evidence="10">7-keto-8-amino-pelargonic acid synthase</fullName>
    </alternativeName>
    <alternativeName>
        <fullName evidence="11">8-amino-7-ketopelargonate synthase</fullName>
    </alternativeName>
</protein>
<keyword evidence="7" id="KW-0808">Transferase</keyword>
<organism evidence="15 16">
    <name type="scientific">Carboxylicivirga mesophila</name>
    <dbReference type="NCBI Taxonomy" id="1166478"/>
    <lineage>
        <taxon>Bacteria</taxon>
        <taxon>Pseudomonadati</taxon>
        <taxon>Bacteroidota</taxon>
        <taxon>Bacteroidia</taxon>
        <taxon>Marinilabiliales</taxon>
        <taxon>Marinilabiliaceae</taxon>
        <taxon>Carboxylicivirga</taxon>
    </lineage>
</organism>
<gene>
    <name evidence="15" type="ORF">KEM09_10850</name>
</gene>
<evidence type="ECO:0000256" key="6">
    <source>
        <dbReference type="ARBA" id="ARBA00013187"/>
    </source>
</evidence>
<dbReference type="InterPro" id="IPR015424">
    <property type="entry name" value="PyrdxlP-dep_Trfase"/>
</dbReference>
<dbReference type="PANTHER" id="PTHR13693">
    <property type="entry name" value="CLASS II AMINOTRANSFERASE/8-AMINO-7-OXONONANOATE SYNTHASE"/>
    <property type="match status" value="1"/>
</dbReference>
<dbReference type="Pfam" id="PF00155">
    <property type="entry name" value="Aminotran_1_2"/>
    <property type="match status" value="1"/>
</dbReference>
<evidence type="ECO:0000256" key="8">
    <source>
        <dbReference type="ARBA" id="ARBA00022756"/>
    </source>
</evidence>
<comment type="similarity">
    <text evidence="4">Belongs to the class-II pyridoxal-phosphate-dependent aminotransferase family. BioF subfamily.</text>
</comment>
<comment type="subunit">
    <text evidence="5">Homodimer.</text>
</comment>